<evidence type="ECO:0000256" key="6">
    <source>
        <dbReference type="ARBA" id="ARBA00022794"/>
    </source>
</evidence>
<protein>
    <recommendedName>
        <fullName evidence="15">Coiled-coil domain-containing protein 103</fullName>
    </recommendedName>
</protein>
<dbReference type="OrthoDB" id="447931at2759"/>
<dbReference type="STRING" id="400727.A0A2T7PX43"/>
<dbReference type="GO" id="GO:0007368">
    <property type="term" value="P:determination of left/right symmetry"/>
    <property type="evidence" value="ECO:0007669"/>
    <property type="project" value="TreeGrafter"/>
</dbReference>
<evidence type="ECO:0000259" key="12">
    <source>
        <dbReference type="Pfam" id="PF15867"/>
    </source>
</evidence>
<comment type="similarity">
    <text evidence="10">Belongs to the DNAAF19/PR46b family.</text>
</comment>
<keyword evidence="9" id="KW-0966">Cell projection</keyword>
<dbReference type="GO" id="GO:0036157">
    <property type="term" value="C:outer dynein arm"/>
    <property type="evidence" value="ECO:0007669"/>
    <property type="project" value="InterPro"/>
</dbReference>
<comment type="function">
    <text evidence="1">Dynein-attachment factor required for cilia motility.</text>
</comment>
<evidence type="ECO:0000256" key="8">
    <source>
        <dbReference type="ARBA" id="ARBA00023069"/>
    </source>
</evidence>
<evidence type="ECO:0000313" key="13">
    <source>
        <dbReference type="EMBL" id="PVD37992.1"/>
    </source>
</evidence>
<keyword evidence="14" id="KW-1185">Reference proteome</keyword>
<dbReference type="PANTHER" id="PTHR28572:SF1">
    <property type="entry name" value="COILED-COIL DOMAIN-CONTAINING PROTEIN 103"/>
    <property type="match status" value="1"/>
</dbReference>
<keyword evidence="6" id="KW-0970">Cilium biogenesis/degradation</keyword>
<keyword evidence="7" id="KW-0282">Flagellum</keyword>
<dbReference type="PANTHER" id="PTHR28572">
    <property type="entry name" value="COILED-COIL DOMAIN-CONTAINING PROTEIN 103"/>
    <property type="match status" value="1"/>
</dbReference>
<evidence type="ECO:0008006" key="15">
    <source>
        <dbReference type="Google" id="ProtNLM"/>
    </source>
</evidence>
<dbReference type="InterPro" id="IPR031733">
    <property type="entry name" value="Dynein_attach_N"/>
</dbReference>
<evidence type="ECO:0000256" key="9">
    <source>
        <dbReference type="ARBA" id="ARBA00023273"/>
    </source>
</evidence>
<evidence type="ECO:0000259" key="11">
    <source>
        <dbReference type="Pfam" id="PF13877"/>
    </source>
</evidence>
<dbReference type="EMBL" id="PZQS01000001">
    <property type="protein sequence ID" value="PVD37992.1"/>
    <property type="molecule type" value="Genomic_DNA"/>
</dbReference>
<dbReference type="GO" id="GO:0036159">
    <property type="term" value="P:inner dynein arm assembly"/>
    <property type="evidence" value="ECO:0007669"/>
    <property type="project" value="TreeGrafter"/>
</dbReference>
<proteinExistence type="inferred from homology"/>
<reference evidence="13 14" key="1">
    <citation type="submission" date="2018-04" db="EMBL/GenBank/DDBJ databases">
        <title>The genome of golden apple snail Pomacea canaliculata provides insight into stress tolerance and invasive adaptation.</title>
        <authorList>
            <person name="Liu C."/>
            <person name="Liu B."/>
            <person name="Ren Y."/>
            <person name="Zhang Y."/>
            <person name="Wang H."/>
            <person name="Li S."/>
            <person name="Jiang F."/>
            <person name="Yin L."/>
            <person name="Zhang G."/>
            <person name="Qian W."/>
            <person name="Fan W."/>
        </authorList>
    </citation>
    <scope>NUCLEOTIDE SEQUENCE [LARGE SCALE GENOMIC DNA]</scope>
    <source>
        <strain evidence="13">SZHN2017</strain>
        <tissue evidence="13">Muscle</tissue>
    </source>
</reference>
<feature type="domain" description="Dynein attachment factor N-terminal" evidence="12">
    <location>
        <begin position="9"/>
        <end position="79"/>
    </location>
</feature>
<evidence type="ECO:0000256" key="1">
    <source>
        <dbReference type="ARBA" id="ARBA00004048"/>
    </source>
</evidence>
<evidence type="ECO:0000256" key="10">
    <source>
        <dbReference type="ARBA" id="ARBA00049986"/>
    </source>
</evidence>
<evidence type="ECO:0000256" key="3">
    <source>
        <dbReference type="ARBA" id="ARBA00004496"/>
    </source>
</evidence>
<accession>A0A2T7PX43</accession>
<dbReference type="GO" id="GO:0031514">
    <property type="term" value="C:motile cilium"/>
    <property type="evidence" value="ECO:0007669"/>
    <property type="project" value="UniProtKB-SubCell"/>
</dbReference>
<dbReference type="GO" id="GO:0003351">
    <property type="term" value="P:epithelial cilium movement involved in extracellular fluid movement"/>
    <property type="evidence" value="ECO:0007669"/>
    <property type="project" value="TreeGrafter"/>
</dbReference>
<organism evidence="13 14">
    <name type="scientific">Pomacea canaliculata</name>
    <name type="common">Golden apple snail</name>
    <dbReference type="NCBI Taxonomy" id="400727"/>
    <lineage>
        <taxon>Eukaryota</taxon>
        <taxon>Metazoa</taxon>
        <taxon>Spiralia</taxon>
        <taxon>Lophotrochozoa</taxon>
        <taxon>Mollusca</taxon>
        <taxon>Gastropoda</taxon>
        <taxon>Caenogastropoda</taxon>
        <taxon>Architaenioglossa</taxon>
        <taxon>Ampullarioidea</taxon>
        <taxon>Ampullariidae</taxon>
        <taxon>Pomacea</taxon>
    </lineage>
</organism>
<dbReference type="AlphaFoldDB" id="A0A2T7PX43"/>
<dbReference type="InterPro" id="IPR042422">
    <property type="entry name" value="CC103"/>
</dbReference>
<gene>
    <name evidence="13" type="ORF">C0Q70_00595</name>
</gene>
<dbReference type="OMA" id="YRNWRRH"/>
<comment type="caution">
    <text evidence="13">The sequence shown here is derived from an EMBL/GenBank/DDBJ whole genome shotgun (WGS) entry which is preliminary data.</text>
</comment>
<dbReference type="Proteomes" id="UP000245119">
    <property type="component" value="Linkage Group LG1"/>
</dbReference>
<evidence type="ECO:0000313" key="14">
    <source>
        <dbReference type="Proteomes" id="UP000245119"/>
    </source>
</evidence>
<keyword evidence="8" id="KW-0969">Cilium</keyword>
<feature type="domain" description="RNA-polymerase II-associated protein 3-like C-terminal" evidence="11">
    <location>
        <begin position="106"/>
        <end position="194"/>
    </location>
</feature>
<dbReference type="Pfam" id="PF15867">
    <property type="entry name" value="Dynein_attach_N"/>
    <property type="match status" value="1"/>
</dbReference>
<comment type="subunit">
    <text evidence="4">Homodimer.</text>
</comment>
<evidence type="ECO:0000256" key="7">
    <source>
        <dbReference type="ARBA" id="ARBA00022846"/>
    </source>
</evidence>
<dbReference type="Pfam" id="PF13877">
    <property type="entry name" value="RPAP3_C"/>
    <property type="match status" value="1"/>
</dbReference>
<keyword evidence="5" id="KW-0963">Cytoplasm</keyword>
<evidence type="ECO:0000256" key="4">
    <source>
        <dbReference type="ARBA" id="ARBA00011738"/>
    </source>
</evidence>
<dbReference type="InterPro" id="IPR025986">
    <property type="entry name" value="RPAP3-like_C"/>
</dbReference>
<evidence type="ECO:0000256" key="2">
    <source>
        <dbReference type="ARBA" id="ARBA00004230"/>
    </source>
</evidence>
<dbReference type="GO" id="GO:0005576">
    <property type="term" value="C:extracellular region"/>
    <property type="evidence" value="ECO:0007669"/>
    <property type="project" value="GOC"/>
</dbReference>
<name>A0A2T7PX43_POMCA</name>
<evidence type="ECO:0000256" key="5">
    <source>
        <dbReference type="ARBA" id="ARBA00022490"/>
    </source>
</evidence>
<sequence length="229" mass="26220">MVSHDDDKLDFGKLQKELEKAVEQDEKYWRENDAKIRAVTTQKVATYQEFKDLVAACHLKPLEKGDDIERMISANQIWNSAIQNKSYPQISSKTAPAAVQVEMQSPKSGQDFARDWQHRYKTQEQRYAYLMFTGADHLAKIFKTEVSFGLLGDILAALTPFPEEDCETVINILSSIRGSSRFNLSLRFLNTKEKDTCSQLFQRLVKVVEHKGLVHLNMKLLSLQASFNS</sequence>
<comment type="subcellular location">
    <subcellularLocation>
        <location evidence="2">Cell projection</location>
        <location evidence="2">Cilium</location>
        <location evidence="2">Flagellum</location>
    </subcellularLocation>
    <subcellularLocation>
        <location evidence="3">Cytoplasm</location>
    </subcellularLocation>
</comment>